<evidence type="ECO:0000256" key="1">
    <source>
        <dbReference type="SAM" id="MobiDB-lite"/>
    </source>
</evidence>
<organism evidence="2 3">
    <name type="scientific">Pleurodeles waltl</name>
    <name type="common">Iberian ribbed newt</name>
    <dbReference type="NCBI Taxonomy" id="8319"/>
    <lineage>
        <taxon>Eukaryota</taxon>
        <taxon>Metazoa</taxon>
        <taxon>Chordata</taxon>
        <taxon>Craniata</taxon>
        <taxon>Vertebrata</taxon>
        <taxon>Euteleostomi</taxon>
        <taxon>Amphibia</taxon>
        <taxon>Batrachia</taxon>
        <taxon>Caudata</taxon>
        <taxon>Salamandroidea</taxon>
        <taxon>Salamandridae</taxon>
        <taxon>Pleurodelinae</taxon>
        <taxon>Pleurodeles</taxon>
    </lineage>
</organism>
<feature type="region of interest" description="Disordered" evidence="1">
    <location>
        <begin position="42"/>
        <end position="67"/>
    </location>
</feature>
<feature type="region of interest" description="Disordered" evidence="1">
    <location>
        <begin position="1"/>
        <end position="30"/>
    </location>
</feature>
<gene>
    <name evidence="2" type="ORF">NDU88_000222</name>
</gene>
<protein>
    <submittedName>
        <fullName evidence="2">Uncharacterized protein</fullName>
    </submittedName>
</protein>
<proteinExistence type="predicted"/>
<evidence type="ECO:0000313" key="2">
    <source>
        <dbReference type="EMBL" id="KAJ1102780.1"/>
    </source>
</evidence>
<dbReference type="Proteomes" id="UP001066276">
    <property type="component" value="Chromosome 9"/>
</dbReference>
<dbReference type="EMBL" id="JANPWB010000013">
    <property type="protein sequence ID" value="KAJ1102780.1"/>
    <property type="molecule type" value="Genomic_DNA"/>
</dbReference>
<comment type="caution">
    <text evidence="2">The sequence shown here is derived from an EMBL/GenBank/DDBJ whole genome shotgun (WGS) entry which is preliminary data.</text>
</comment>
<keyword evidence="3" id="KW-1185">Reference proteome</keyword>
<accession>A0AAV7MGA2</accession>
<name>A0AAV7MGA2_PLEWA</name>
<feature type="compositionally biased region" description="Basic and acidic residues" evidence="1">
    <location>
        <begin position="45"/>
        <end position="56"/>
    </location>
</feature>
<reference evidence="2" key="1">
    <citation type="journal article" date="2022" name="bioRxiv">
        <title>Sequencing and chromosome-scale assembly of the giantPleurodeles waltlgenome.</title>
        <authorList>
            <person name="Brown T."/>
            <person name="Elewa A."/>
            <person name="Iarovenko S."/>
            <person name="Subramanian E."/>
            <person name="Araus A.J."/>
            <person name="Petzold A."/>
            <person name="Susuki M."/>
            <person name="Suzuki K.-i.T."/>
            <person name="Hayashi T."/>
            <person name="Toyoda A."/>
            <person name="Oliveira C."/>
            <person name="Osipova E."/>
            <person name="Leigh N.D."/>
            <person name="Simon A."/>
            <person name="Yun M.H."/>
        </authorList>
    </citation>
    <scope>NUCLEOTIDE SEQUENCE</scope>
    <source>
        <strain evidence="2">20211129_DDA</strain>
        <tissue evidence="2">Liver</tissue>
    </source>
</reference>
<dbReference type="AlphaFoldDB" id="A0AAV7MGA2"/>
<sequence>MDRNPDFAAGGLHGAAKARVTPPGRPPEAVYARGVLPSVTLSGRDFTRSEAGRDPRTPTAARPPAPLLGFFRAEKSINYAADAGDAASAGTSQLRLTDCST</sequence>
<evidence type="ECO:0000313" key="3">
    <source>
        <dbReference type="Proteomes" id="UP001066276"/>
    </source>
</evidence>